<dbReference type="EMBL" id="ALBS01000030">
    <property type="protein sequence ID" value="EJT52278.1"/>
    <property type="molecule type" value="Genomic_DNA"/>
</dbReference>
<dbReference type="RefSeq" id="XP_014183601.1">
    <property type="nucleotide sequence ID" value="XM_014328126.1"/>
</dbReference>
<evidence type="ECO:0000313" key="2">
    <source>
        <dbReference type="Proteomes" id="UP000002748"/>
    </source>
</evidence>
<accession>J5REX9</accession>
<dbReference type="VEuPathDB" id="FungiDB:A1Q1_05488"/>
<gene>
    <name evidence="1" type="ORF">A1Q1_05488</name>
</gene>
<comment type="caution">
    <text evidence="1">The sequence shown here is derived from an EMBL/GenBank/DDBJ whole genome shotgun (WGS) entry which is preliminary data.</text>
</comment>
<dbReference type="GeneID" id="25989000"/>
<proteinExistence type="predicted"/>
<reference evidence="1 2" key="1">
    <citation type="journal article" date="2012" name="Eukaryot. Cell">
        <title>Draft genome sequence of CBS 2479, the standard type strain of Trichosporon asahii.</title>
        <authorList>
            <person name="Yang R.Y."/>
            <person name="Li H.T."/>
            <person name="Zhu H."/>
            <person name="Zhou G.P."/>
            <person name="Wang M."/>
            <person name="Wang L."/>
        </authorList>
    </citation>
    <scope>NUCLEOTIDE SEQUENCE [LARGE SCALE GENOMIC DNA]</scope>
    <source>
        <strain evidence="2">ATCC 90039 / CBS 2479 / JCM 2466 / KCTC 7840 / NCYC 2677 / UAMH 7654</strain>
    </source>
</reference>
<protein>
    <submittedName>
        <fullName evidence="1">Uncharacterized protein</fullName>
    </submittedName>
</protein>
<dbReference type="Proteomes" id="UP000002748">
    <property type="component" value="Unassembled WGS sequence"/>
</dbReference>
<dbReference type="HOGENOM" id="CLU_1240900_0_0_1"/>
<sequence length="223" mass="25032">MTAAPTILEARCDVWTCGGSIPDVPLEEVEYILNHPGMNGYTGQPERIVSMARFMVTIANEFLMCYLTALGCLDLAVHIDPNAADAVTHCLAYVSPCQWGPAKFVIDGCIQNLPQDRIRLRAAVTRGLVPRTELAEFDTWHARAKAAKATFDWVLKRLERCGRRVTPGVGFDGEALDRLTEGRIVATMLNLDLDQKRCLERMEEAWSKNIEREEARQHQCVLM</sequence>
<evidence type="ECO:0000313" key="1">
    <source>
        <dbReference type="EMBL" id="EJT52278.1"/>
    </source>
</evidence>
<name>J5REX9_TRIAS</name>
<dbReference type="AlphaFoldDB" id="J5REX9"/>
<dbReference type="KEGG" id="tasa:A1Q1_05488"/>
<organism evidence="1 2">
    <name type="scientific">Trichosporon asahii var. asahii (strain ATCC 90039 / CBS 2479 / JCM 2466 / KCTC 7840 / NBRC 103889/ NCYC 2677 / UAMH 7654)</name>
    <name type="common">Yeast</name>
    <dbReference type="NCBI Taxonomy" id="1186058"/>
    <lineage>
        <taxon>Eukaryota</taxon>
        <taxon>Fungi</taxon>
        <taxon>Dikarya</taxon>
        <taxon>Basidiomycota</taxon>
        <taxon>Agaricomycotina</taxon>
        <taxon>Tremellomycetes</taxon>
        <taxon>Trichosporonales</taxon>
        <taxon>Trichosporonaceae</taxon>
        <taxon>Trichosporon</taxon>
    </lineage>
</organism>